<gene>
    <name evidence="1" type="ORF">FA95DRAFT_1612082</name>
</gene>
<proteinExistence type="predicted"/>
<reference evidence="1" key="2">
    <citation type="journal article" date="2022" name="New Phytol.">
        <title>Evolutionary transition to the ectomycorrhizal habit in the genomes of a hyperdiverse lineage of mushroom-forming fungi.</title>
        <authorList>
            <person name="Looney B."/>
            <person name="Miyauchi S."/>
            <person name="Morin E."/>
            <person name="Drula E."/>
            <person name="Courty P.E."/>
            <person name="Kohler A."/>
            <person name="Kuo A."/>
            <person name="LaButti K."/>
            <person name="Pangilinan J."/>
            <person name="Lipzen A."/>
            <person name="Riley R."/>
            <person name="Andreopoulos W."/>
            <person name="He G."/>
            <person name="Johnson J."/>
            <person name="Nolan M."/>
            <person name="Tritt A."/>
            <person name="Barry K.W."/>
            <person name="Grigoriev I.V."/>
            <person name="Nagy L.G."/>
            <person name="Hibbett D."/>
            <person name="Henrissat B."/>
            <person name="Matheny P.B."/>
            <person name="Labbe J."/>
            <person name="Martin F.M."/>
        </authorList>
    </citation>
    <scope>NUCLEOTIDE SEQUENCE</scope>
    <source>
        <strain evidence="1">FP105234-sp</strain>
    </source>
</reference>
<sequence>MPPAQCRLPNAACHAPVLTTALNPYLVPYILPPFCRLYLDAPISPPSPCPRSLTPTPAPAVPAAEEEDNEGAAGRLHEENAAAHAGLAALVCLACEQTFAMRRERDDDNVVVESDVESASRSAFADPWPASPSLLRAPASPLPPSLSRARASGHRASTITLTRRRHPLQHPRRRPKRRKQVHTWTPSPGGAMLIGPYALGSCSYFVGILVVGNIVLYRTFEV</sequence>
<evidence type="ECO:0000313" key="2">
    <source>
        <dbReference type="Proteomes" id="UP000814033"/>
    </source>
</evidence>
<comment type="caution">
    <text evidence="1">The sequence shown here is derived from an EMBL/GenBank/DDBJ whole genome shotgun (WGS) entry which is preliminary data.</text>
</comment>
<reference evidence="1" key="1">
    <citation type="submission" date="2021-02" db="EMBL/GenBank/DDBJ databases">
        <authorList>
            <consortium name="DOE Joint Genome Institute"/>
            <person name="Ahrendt S."/>
            <person name="Looney B.P."/>
            <person name="Miyauchi S."/>
            <person name="Morin E."/>
            <person name="Drula E."/>
            <person name="Courty P.E."/>
            <person name="Chicoki N."/>
            <person name="Fauchery L."/>
            <person name="Kohler A."/>
            <person name="Kuo A."/>
            <person name="Labutti K."/>
            <person name="Pangilinan J."/>
            <person name="Lipzen A."/>
            <person name="Riley R."/>
            <person name="Andreopoulos W."/>
            <person name="He G."/>
            <person name="Johnson J."/>
            <person name="Barry K.W."/>
            <person name="Grigoriev I.V."/>
            <person name="Nagy L."/>
            <person name="Hibbett D."/>
            <person name="Henrissat B."/>
            <person name="Matheny P.B."/>
            <person name="Labbe J."/>
            <person name="Martin F."/>
        </authorList>
    </citation>
    <scope>NUCLEOTIDE SEQUENCE</scope>
    <source>
        <strain evidence="1">FP105234-sp</strain>
    </source>
</reference>
<keyword evidence="2" id="KW-1185">Reference proteome</keyword>
<organism evidence="1 2">
    <name type="scientific">Auriscalpium vulgare</name>
    <dbReference type="NCBI Taxonomy" id="40419"/>
    <lineage>
        <taxon>Eukaryota</taxon>
        <taxon>Fungi</taxon>
        <taxon>Dikarya</taxon>
        <taxon>Basidiomycota</taxon>
        <taxon>Agaricomycotina</taxon>
        <taxon>Agaricomycetes</taxon>
        <taxon>Russulales</taxon>
        <taxon>Auriscalpiaceae</taxon>
        <taxon>Auriscalpium</taxon>
    </lineage>
</organism>
<evidence type="ECO:0000313" key="1">
    <source>
        <dbReference type="EMBL" id="KAI0040075.1"/>
    </source>
</evidence>
<protein>
    <submittedName>
        <fullName evidence="1">Uncharacterized protein</fullName>
    </submittedName>
</protein>
<name>A0ACB8R7I5_9AGAM</name>
<dbReference type="EMBL" id="MU276231">
    <property type="protein sequence ID" value="KAI0040075.1"/>
    <property type="molecule type" value="Genomic_DNA"/>
</dbReference>
<dbReference type="Proteomes" id="UP000814033">
    <property type="component" value="Unassembled WGS sequence"/>
</dbReference>
<accession>A0ACB8R7I5</accession>